<dbReference type="AlphaFoldDB" id="A0A139HAQ0"/>
<evidence type="ECO:0000313" key="3">
    <source>
        <dbReference type="Proteomes" id="UP000070133"/>
    </source>
</evidence>
<accession>A0A139HAQ0</accession>
<feature type="compositionally biased region" description="Basic and acidic residues" evidence="1">
    <location>
        <begin position="15"/>
        <end position="28"/>
    </location>
</feature>
<sequence length="97" mass="10921">MASTYSQDETYAYEQTEKKVDAPHGQSDVDKVLEERTQQMLESYSVIAPSCTHQVCSMRHIARCPVGSTVRTHPSQQQRAWDIAPYASVGAMTWLKS</sequence>
<feature type="region of interest" description="Disordered" evidence="1">
    <location>
        <begin position="1"/>
        <end position="28"/>
    </location>
</feature>
<evidence type="ECO:0000313" key="2">
    <source>
        <dbReference type="EMBL" id="KXS99519.1"/>
    </source>
</evidence>
<dbReference type="Proteomes" id="UP000070133">
    <property type="component" value="Unassembled WGS sequence"/>
</dbReference>
<comment type="caution">
    <text evidence="2">The sequence shown here is derived from an EMBL/GenBank/DDBJ whole genome shotgun (WGS) entry which is preliminary data.</text>
</comment>
<keyword evidence="3" id="KW-1185">Reference proteome</keyword>
<dbReference type="EMBL" id="LFZN01000090">
    <property type="protein sequence ID" value="KXS99519.1"/>
    <property type="molecule type" value="Genomic_DNA"/>
</dbReference>
<evidence type="ECO:0000256" key="1">
    <source>
        <dbReference type="SAM" id="MobiDB-lite"/>
    </source>
</evidence>
<reference evidence="2 3" key="1">
    <citation type="submission" date="2015-07" db="EMBL/GenBank/DDBJ databases">
        <title>Comparative genomics of the Sigatoka disease complex on banana suggests a link between parallel evolutionary changes in Pseudocercospora fijiensis and Pseudocercospora eumusae and increased virulence on the banana host.</title>
        <authorList>
            <person name="Chang T.-C."/>
            <person name="Salvucci A."/>
            <person name="Crous P.W."/>
            <person name="Stergiopoulos I."/>
        </authorList>
    </citation>
    <scope>NUCLEOTIDE SEQUENCE [LARGE SCALE GENOMIC DNA]</scope>
    <source>
        <strain evidence="2 3">CBS 114824</strain>
    </source>
</reference>
<name>A0A139HAQ0_9PEZI</name>
<proteinExistence type="predicted"/>
<protein>
    <submittedName>
        <fullName evidence="2">Uncharacterized protein</fullName>
    </submittedName>
</protein>
<organism evidence="2 3">
    <name type="scientific">Pseudocercospora eumusae</name>
    <dbReference type="NCBI Taxonomy" id="321146"/>
    <lineage>
        <taxon>Eukaryota</taxon>
        <taxon>Fungi</taxon>
        <taxon>Dikarya</taxon>
        <taxon>Ascomycota</taxon>
        <taxon>Pezizomycotina</taxon>
        <taxon>Dothideomycetes</taxon>
        <taxon>Dothideomycetidae</taxon>
        <taxon>Mycosphaerellales</taxon>
        <taxon>Mycosphaerellaceae</taxon>
        <taxon>Pseudocercospora</taxon>
    </lineage>
</organism>
<gene>
    <name evidence="2" type="ORF">AC578_4261</name>
</gene>